<organism evidence="2 3">
    <name type="scientific">Acorus gramineus</name>
    <name type="common">Dwarf sweet flag</name>
    <dbReference type="NCBI Taxonomy" id="55184"/>
    <lineage>
        <taxon>Eukaryota</taxon>
        <taxon>Viridiplantae</taxon>
        <taxon>Streptophyta</taxon>
        <taxon>Embryophyta</taxon>
        <taxon>Tracheophyta</taxon>
        <taxon>Spermatophyta</taxon>
        <taxon>Magnoliopsida</taxon>
        <taxon>Liliopsida</taxon>
        <taxon>Acoraceae</taxon>
        <taxon>Acorus</taxon>
    </lineage>
</organism>
<dbReference type="Gene3D" id="2.130.10.10">
    <property type="entry name" value="YVTN repeat-like/Quinoprotein amine dehydrogenase"/>
    <property type="match status" value="1"/>
</dbReference>
<dbReference type="InterPro" id="IPR036322">
    <property type="entry name" value="WD40_repeat_dom_sf"/>
</dbReference>
<feature type="region of interest" description="Disordered" evidence="1">
    <location>
        <begin position="1"/>
        <end position="23"/>
    </location>
</feature>
<sequence>MADGEPDRPAARPPPPPPAKPRRLKGHEAALTCCIASRARPGVVVSSAEDGRICFFDLRCRDLLFSVEAGKGPVSSICYKGGNEDVVYAALGTEVVGFDVHMASSWKPLETYNYNKDEINQISFSSRSTFLAAADDSGDVKIIDTRQKCLYKTLRSVHTSICSSVQFLSWRTWGAISGGLDSKLAMWDFSKGRPYKVIDFGRYATRMTETGNSSNQCFNPAFVHSIAVPEEDMSIGLNKICAIARGDGIVEVIDIESELANTSSKARKGFNSRSIDKAKENLDECQGKRLRLDYASGGHTAAVSCVVFITLQVNWICTTPMDSENLVVCDTSKVMKIYTVG</sequence>
<dbReference type="Proteomes" id="UP001179952">
    <property type="component" value="Unassembled WGS sequence"/>
</dbReference>
<keyword evidence="3" id="KW-1185">Reference proteome</keyword>
<reference evidence="2" key="2">
    <citation type="submission" date="2023-06" db="EMBL/GenBank/DDBJ databases">
        <authorList>
            <person name="Ma L."/>
            <person name="Liu K.-W."/>
            <person name="Li Z."/>
            <person name="Hsiao Y.-Y."/>
            <person name="Qi Y."/>
            <person name="Fu T."/>
            <person name="Tang G."/>
            <person name="Zhang D."/>
            <person name="Sun W.-H."/>
            <person name="Liu D.-K."/>
            <person name="Li Y."/>
            <person name="Chen G.-Z."/>
            <person name="Liu X.-D."/>
            <person name="Liao X.-Y."/>
            <person name="Jiang Y.-T."/>
            <person name="Yu X."/>
            <person name="Hao Y."/>
            <person name="Huang J."/>
            <person name="Zhao X.-W."/>
            <person name="Ke S."/>
            <person name="Chen Y.-Y."/>
            <person name="Wu W.-L."/>
            <person name="Hsu J.-L."/>
            <person name="Lin Y.-F."/>
            <person name="Huang M.-D."/>
            <person name="Li C.-Y."/>
            <person name="Huang L."/>
            <person name="Wang Z.-W."/>
            <person name="Zhao X."/>
            <person name="Zhong W.-Y."/>
            <person name="Peng D.-H."/>
            <person name="Ahmad S."/>
            <person name="Lan S."/>
            <person name="Zhang J.-S."/>
            <person name="Tsai W.-C."/>
            <person name="Van De Peer Y."/>
            <person name="Liu Z.-J."/>
        </authorList>
    </citation>
    <scope>NUCLEOTIDE SEQUENCE</scope>
    <source>
        <strain evidence="2">SCP</strain>
        <tissue evidence="2">Leaves</tissue>
    </source>
</reference>
<dbReference type="InterPro" id="IPR001680">
    <property type="entry name" value="WD40_rpt"/>
</dbReference>
<dbReference type="EMBL" id="JAUJYN010000066">
    <property type="protein sequence ID" value="KAK1256993.1"/>
    <property type="molecule type" value="Genomic_DNA"/>
</dbReference>
<dbReference type="PANTHER" id="PTHR45296:SF1">
    <property type="entry name" value="TRANSDUCIN_WD40 REPEAT-LIKE SUPERFAMILY PROTEIN"/>
    <property type="match status" value="1"/>
</dbReference>
<comment type="caution">
    <text evidence="2">The sequence shown here is derived from an EMBL/GenBank/DDBJ whole genome shotgun (WGS) entry which is preliminary data.</text>
</comment>
<accession>A0AAV9A011</accession>
<dbReference type="InterPro" id="IPR015943">
    <property type="entry name" value="WD40/YVTN_repeat-like_dom_sf"/>
</dbReference>
<dbReference type="SMART" id="SM00320">
    <property type="entry name" value="WD40"/>
    <property type="match status" value="3"/>
</dbReference>
<dbReference type="AlphaFoldDB" id="A0AAV9A011"/>
<name>A0AAV9A011_ACOGR</name>
<gene>
    <name evidence="2" type="ORF">QJS04_geneDACA023511</name>
</gene>
<evidence type="ECO:0000313" key="3">
    <source>
        <dbReference type="Proteomes" id="UP001179952"/>
    </source>
</evidence>
<evidence type="ECO:0000313" key="2">
    <source>
        <dbReference type="EMBL" id="KAK1256993.1"/>
    </source>
</evidence>
<evidence type="ECO:0000256" key="1">
    <source>
        <dbReference type="SAM" id="MobiDB-lite"/>
    </source>
</evidence>
<protein>
    <submittedName>
        <fullName evidence="2">Uncharacterized protein</fullName>
    </submittedName>
</protein>
<dbReference type="Pfam" id="PF00400">
    <property type="entry name" value="WD40"/>
    <property type="match status" value="2"/>
</dbReference>
<dbReference type="SUPFAM" id="SSF50978">
    <property type="entry name" value="WD40 repeat-like"/>
    <property type="match status" value="1"/>
</dbReference>
<feature type="compositionally biased region" description="Basic and acidic residues" evidence="1">
    <location>
        <begin position="1"/>
        <end position="10"/>
    </location>
</feature>
<reference evidence="2" key="1">
    <citation type="journal article" date="2023" name="Nat. Commun.">
        <title>Diploid and tetraploid genomes of Acorus and the evolution of monocots.</title>
        <authorList>
            <person name="Ma L."/>
            <person name="Liu K.W."/>
            <person name="Li Z."/>
            <person name="Hsiao Y.Y."/>
            <person name="Qi Y."/>
            <person name="Fu T."/>
            <person name="Tang G.D."/>
            <person name="Zhang D."/>
            <person name="Sun W.H."/>
            <person name="Liu D.K."/>
            <person name="Li Y."/>
            <person name="Chen G.Z."/>
            <person name="Liu X.D."/>
            <person name="Liao X.Y."/>
            <person name="Jiang Y.T."/>
            <person name="Yu X."/>
            <person name="Hao Y."/>
            <person name="Huang J."/>
            <person name="Zhao X.W."/>
            <person name="Ke S."/>
            <person name="Chen Y.Y."/>
            <person name="Wu W.L."/>
            <person name="Hsu J.L."/>
            <person name="Lin Y.F."/>
            <person name="Huang M.D."/>
            <person name="Li C.Y."/>
            <person name="Huang L."/>
            <person name="Wang Z.W."/>
            <person name="Zhao X."/>
            <person name="Zhong W.Y."/>
            <person name="Peng D.H."/>
            <person name="Ahmad S."/>
            <person name="Lan S."/>
            <person name="Zhang J.S."/>
            <person name="Tsai W.C."/>
            <person name="Van de Peer Y."/>
            <person name="Liu Z.J."/>
        </authorList>
    </citation>
    <scope>NUCLEOTIDE SEQUENCE</scope>
    <source>
        <strain evidence="2">SCP</strain>
    </source>
</reference>
<proteinExistence type="predicted"/>
<dbReference type="PANTHER" id="PTHR45296">
    <property type="entry name" value="TRANSDUCIN/WD40 REPEAT-LIKE SUPERFAMILY PROTEIN"/>
    <property type="match status" value="1"/>
</dbReference>